<dbReference type="GO" id="GO:0004722">
    <property type="term" value="F:protein serine/threonine phosphatase activity"/>
    <property type="evidence" value="ECO:0007669"/>
    <property type="project" value="InterPro"/>
</dbReference>
<dbReference type="AlphaFoldDB" id="M2Q9U0"/>
<sequence length="131" mass="14973">HNPTDEGEKKRIEEAGGQVVCGRINGILAISRSFGDIEFKYPYNKSMKDFVSPIPALQMTPIGKHNPFLILTCDGLYEKMNYEELITLTYESIEKHKKKDFDAVATEMIAESLKRGSMDNHTVIVVFFKWK</sequence>
<dbReference type="Gene3D" id="3.60.40.10">
    <property type="entry name" value="PPM-type phosphatase domain"/>
    <property type="match status" value="1"/>
</dbReference>
<evidence type="ECO:0000313" key="3">
    <source>
        <dbReference type="Proteomes" id="UP000011755"/>
    </source>
</evidence>
<dbReference type="PANTHER" id="PTHR47992">
    <property type="entry name" value="PROTEIN PHOSPHATASE"/>
    <property type="match status" value="1"/>
</dbReference>
<dbReference type="CDD" id="cd00143">
    <property type="entry name" value="PP2Cc"/>
    <property type="match status" value="1"/>
</dbReference>
<dbReference type="OrthoDB" id="10264738at2759"/>
<dbReference type="Proteomes" id="UP000011755">
    <property type="component" value="Unassembled WGS sequence"/>
</dbReference>
<dbReference type="PROSITE" id="PS51746">
    <property type="entry name" value="PPM_2"/>
    <property type="match status" value="1"/>
</dbReference>
<feature type="non-terminal residue" evidence="2">
    <location>
        <position position="1"/>
    </location>
</feature>
<dbReference type="VEuPathDB" id="AmoebaDB:EHI5A_017770"/>
<evidence type="ECO:0000259" key="1">
    <source>
        <dbReference type="PROSITE" id="PS51746"/>
    </source>
</evidence>
<reference evidence="2 3" key="1">
    <citation type="submission" date="2013-02" db="EMBL/GenBank/DDBJ databases">
        <authorList>
            <person name="Hannick L."/>
            <person name="Zafar N."/>
            <person name="Lorenzi H."/>
            <person name="Ali I.A."/>
            <person name="Petri W.P."/>
            <person name="Caler E."/>
        </authorList>
    </citation>
    <scope>NUCLEOTIDE SEQUENCE [LARGE SCALE GENOMIC DNA]</scope>
    <source>
        <strain evidence="2 3">KU27</strain>
    </source>
</reference>
<dbReference type="EMBL" id="KB444576">
    <property type="protein sequence ID" value="EMD46304.1"/>
    <property type="molecule type" value="Genomic_DNA"/>
</dbReference>
<name>M2Q9U0_ENTHI</name>
<accession>M2Q9U0</accession>
<dbReference type="InterPro" id="IPR015655">
    <property type="entry name" value="PP2C"/>
</dbReference>
<evidence type="ECO:0000313" key="2">
    <source>
        <dbReference type="EMBL" id="EMD46304.1"/>
    </source>
</evidence>
<dbReference type="Pfam" id="PF00481">
    <property type="entry name" value="PP2C"/>
    <property type="match status" value="1"/>
</dbReference>
<feature type="domain" description="PPM-type phosphatase" evidence="1">
    <location>
        <begin position="1"/>
        <end position="128"/>
    </location>
</feature>
<gene>
    <name evidence="2" type="ORF">EHI5A_017770</name>
</gene>
<dbReference type="InterPro" id="IPR036457">
    <property type="entry name" value="PPM-type-like_dom_sf"/>
</dbReference>
<dbReference type="InterPro" id="IPR001932">
    <property type="entry name" value="PPM-type_phosphatase-like_dom"/>
</dbReference>
<dbReference type="SUPFAM" id="SSF81606">
    <property type="entry name" value="PP2C-like"/>
    <property type="match status" value="1"/>
</dbReference>
<proteinExistence type="predicted"/>
<organism evidence="2 3">
    <name type="scientific">Entamoeba histolytica KU27</name>
    <dbReference type="NCBI Taxonomy" id="885311"/>
    <lineage>
        <taxon>Eukaryota</taxon>
        <taxon>Amoebozoa</taxon>
        <taxon>Evosea</taxon>
        <taxon>Archamoebae</taxon>
        <taxon>Mastigamoebida</taxon>
        <taxon>Entamoebidae</taxon>
        <taxon>Entamoeba</taxon>
    </lineage>
</organism>
<protein>
    <submittedName>
        <fullName evidence="2">Protein phosphatase, putative</fullName>
    </submittedName>
</protein>